<evidence type="ECO:0000313" key="3">
    <source>
        <dbReference type="EMBL" id="TPG61040.1"/>
    </source>
</evidence>
<dbReference type="InterPro" id="IPR011990">
    <property type="entry name" value="TPR-like_helical_dom_sf"/>
</dbReference>
<accession>A0A502GIB1</accession>
<dbReference type="AlphaFoldDB" id="A0A502GIB1"/>
<dbReference type="Pfam" id="PF14559">
    <property type="entry name" value="TPR_19"/>
    <property type="match status" value="3"/>
</dbReference>
<protein>
    <recommendedName>
        <fullName evidence="5">Tetratricopeptide repeat protein</fullName>
    </recommendedName>
</protein>
<feature type="region of interest" description="Disordered" evidence="2">
    <location>
        <begin position="28"/>
        <end position="52"/>
    </location>
</feature>
<keyword evidence="4" id="KW-1185">Reference proteome</keyword>
<dbReference type="GO" id="GO:0016020">
    <property type="term" value="C:membrane"/>
    <property type="evidence" value="ECO:0007669"/>
    <property type="project" value="InterPro"/>
</dbReference>
<feature type="coiled-coil region" evidence="1">
    <location>
        <begin position="822"/>
        <end position="849"/>
    </location>
</feature>
<evidence type="ECO:0000313" key="4">
    <source>
        <dbReference type="Proteomes" id="UP000317078"/>
    </source>
</evidence>
<dbReference type="SMART" id="SM00028">
    <property type="entry name" value="TPR"/>
    <property type="match status" value="4"/>
</dbReference>
<keyword evidence="1" id="KW-0175">Coiled coil</keyword>
<comment type="caution">
    <text evidence="3">The sequence shown here is derived from an EMBL/GenBank/DDBJ whole genome shotgun (WGS) entry which is preliminary data.</text>
</comment>
<dbReference type="PANTHER" id="PTHR12558:SF13">
    <property type="entry name" value="CELL DIVISION CYCLE PROTEIN 27 HOMOLOG"/>
    <property type="match status" value="1"/>
</dbReference>
<name>A0A502GIB1_9PROT</name>
<dbReference type="OrthoDB" id="174989at2"/>
<evidence type="ECO:0008006" key="5">
    <source>
        <dbReference type="Google" id="ProtNLM"/>
    </source>
</evidence>
<reference evidence="3 4" key="1">
    <citation type="journal article" date="2019" name="Environ. Microbiol.">
        <title>Species interactions and distinct microbial communities in high Arctic permafrost affected cryosols are associated with the CH4 and CO2 gas fluxes.</title>
        <authorList>
            <person name="Altshuler I."/>
            <person name="Hamel J."/>
            <person name="Turney S."/>
            <person name="Magnuson E."/>
            <person name="Levesque R."/>
            <person name="Greer C."/>
            <person name="Whyte L.G."/>
        </authorList>
    </citation>
    <scope>NUCLEOTIDE SEQUENCE [LARGE SCALE GENOMIC DNA]</scope>
    <source>
        <strain evidence="3 4">S9.3B</strain>
    </source>
</reference>
<dbReference type="Proteomes" id="UP000317078">
    <property type="component" value="Unassembled WGS sequence"/>
</dbReference>
<dbReference type="InterPro" id="IPR003921">
    <property type="entry name" value="Cell_synth_C"/>
</dbReference>
<dbReference type="InterPro" id="IPR019734">
    <property type="entry name" value="TPR_rpt"/>
</dbReference>
<dbReference type="PANTHER" id="PTHR12558">
    <property type="entry name" value="CELL DIVISION CYCLE 16,23,27"/>
    <property type="match status" value="1"/>
</dbReference>
<dbReference type="SUPFAM" id="SSF48452">
    <property type="entry name" value="TPR-like"/>
    <property type="match status" value="4"/>
</dbReference>
<proteinExistence type="predicted"/>
<organism evidence="3 4">
    <name type="scientific">Muricoccus nepalensis</name>
    <dbReference type="NCBI Taxonomy" id="1854500"/>
    <lineage>
        <taxon>Bacteria</taxon>
        <taxon>Pseudomonadati</taxon>
        <taxon>Pseudomonadota</taxon>
        <taxon>Alphaproteobacteria</taxon>
        <taxon>Acetobacterales</taxon>
        <taxon>Roseomonadaceae</taxon>
        <taxon>Muricoccus</taxon>
    </lineage>
</organism>
<dbReference type="EMBL" id="RCZP01000001">
    <property type="protein sequence ID" value="TPG61040.1"/>
    <property type="molecule type" value="Genomic_DNA"/>
</dbReference>
<dbReference type="PRINTS" id="PR01441">
    <property type="entry name" value="CELLSNTHASEC"/>
</dbReference>
<evidence type="ECO:0000256" key="2">
    <source>
        <dbReference type="SAM" id="MobiDB-lite"/>
    </source>
</evidence>
<dbReference type="RefSeq" id="WP_140880744.1">
    <property type="nucleotide sequence ID" value="NZ_RCZP01000001.1"/>
</dbReference>
<sequence>MSDLARDEAARPRRAVVAAVVAALAGAPAAAQSPGAEPVPAPRTSPSRPAGHGAAILLDQANYWTAQGRPQLAQQALDRLLLLEPNNPEVLATAAEVAAQSGDRPNAEGYIVRLNGVAPGSAAAHRAMTAFRAMLVDQPTLAEARRLAQAGQREAAMQKYRELFPDGEIPPIFAVEYFQTLAGTSPENFDLARVGMERLIALHPANTALRLAHAQILTYSEAYRLTGAEHLRALADDPAMGRAARVAWRQALLWSPTDPDTAEAIGHYLRTNPPDPEIQAKYDEARGTVLPGWILERISGWNAFGERRFDDAERHFRAVLEGDPTDAEAYIGLCVVRKLQFRFAEARAFFAKAVELAPYREEEFVEKTGNLDGFPAARPGAGRGFRGGRGVPAPPGSAALAWQNLGRNALDRAAEQAQRALRGNAEERLQGEVVLGLVALRRDDFSTAETRFRNALAIRPAEASAQGGLFEALQRQGRFADADRLLAETGFRPPEGARSFRAAALRGEAQRTRDRDARIALLRGAVAADPADAWSAFDLARNLKERGQLDEARRLERDLAARGTPDALFAASLLSNADGRLTETVARLDAIPPAARTEDGRRLLEANRRALEVRELERAARGNPASEAARRLVALAAQPDPGGETAAAVIRAFNRLRQPRNAEAAARAAAGTPAARVAVAAALLEGGLVAEAEGLSAGVERDALAPAELRRQAAGLRAASAASAADRLNDGGDRQGAMRRLAPALGQAPGNADVQLSLARVLAGSGRAEEALRIADGILGASPENVRARAVAGEAAVLAKEIGRAEDILREGRERGADELQMALLEARIARARDDRLRARRALEEAARLRARQLQASN</sequence>
<dbReference type="GO" id="GO:0006011">
    <property type="term" value="P:UDP-alpha-D-glucose metabolic process"/>
    <property type="evidence" value="ECO:0007669"/>
    <property type="project" value="InterPro"/>
</dbReference>
<gene>
    <name evidence="3" type="ORF">EAH89_00265</name>
</gene>
<evidence type="ECO:0000256" key="1">
    <source>
        <dbReference type="SAM" id="Coils"/>
    </source>
</evidence>
<dbReference type="Gene3D" id="1.25.40.10">
    <property type="entry name" value="Tetratricopeptide repeat domain"/>
    <property type="match status" value="4"/>
</dbReference>